<dbReference type="CDD" id="cd08049">
    <property type="entry name" value="TAF8"/>
    <property type="match status" value="1"/>
</dbReference>
<keyword evidence="5" id="KW-0804">Transcription</keyword>
<evidence type="ECO:0000256" key="1">
    <source>
        <dbReference type="ARBA" id="ARBA00004123"/>
    </source>
</evidence>
<dbReference type="Pfam" id="PF10406">
    <property type="entry name" value="TAF8_C"/>
    <property type="match status" value="1"/>
</dbReference>
<accession>C5M571</accession>
<dbReference type="EMBL" id="GG692396">
    <property type="protein sequence ID" value="EER35187.1"/>
    <property type="molecule type" value="Genomic_DNA"/>
</dbReference>
<evidence type="ECO:0000259" key="8">
    <source>
        <dbReference type="Pfam" id="PF10406"/>
    </source>
</evidence>
<dbReference type="STRING" id="294747.C5M571"/>
<protein>
    <recommendedName>
        <fullName evidence="3">Transcription initiation factor TFIID subunit 8</fullName>
    </recommendedName>
</protein>
<feature type="compositionally biased region" description="Acidic residues" evidence="7">
    <location>
        <begin position="537"/>
        <end position="553"/>
    </location>
</feature>
<keyword evidence="4" id="KW-0805">Transcription regulation</keyword>
<dbReference type="eggNOG" id="KOG4336">
    <property type="taxonomic scope" value="Eukaryota"/>
</dbReference>
<dbReference type="KEGG" id="ctp:CTRG_02049"/>
<keyword evidence="6" id="KW-0539">Nucleus</keyword>
<dbReference type="AlphaFoldDB" id="C5M571"/>
<feature type="compositionally biased region" description="Polar residues" evidence="7">
    <location>
        <begin position="520"/>
        <end position="533"/>
    </location>
</feature>
<dbReference type="PANTHER" id="PTHR46469:SF1">
    <property type="entry name" value="TRANSCRIPTION INITIATION FACTOR TFIID SUBUNIT 8"/>
    <property type="match status" value="1"/>
</dbReference>
<evidence type="ECO:0000256" key="2">
    <source>
        <dbReference type="ARBA" id="ARBA00008767"/>
    </source>
</evidence>
<proteinExistence type="inferred from homology"/>
<evidence type="ECO:0000313" key="9">
    <source>
        <dbReference type="EMBL" id="EER35187.1"/>
    </source>
</evidence>
<dbReference type="RefSeq" id="XP_002547742.1">
    <property type="nucleotide sequence ID" value="XM_002547696.1"/>
</dbReference>
<dbReference type="GeneID" id="8297146"/>
<evidence type="ECO:0000256" key="7">
    <source>
        <dbReference type="SAM" id="MobiDB-lite"/>
    </source>
</evidence>
<dbReference type="InterPro" id="IPR037818">
    <property type="entry name" value="TAF8"/>
</dbReference>
<comment type="similarity">
    <text evidence="2">Belongs to the TAF8 family.</text>
</comment>
<sequence length="553" mass="64073">MDLILEKTIGSILESKEYSYSKDFLDQLTELSLEYLENLTSELSTYTRIQRRHQPSISDIKLLLKLKHIKNYELIKEIENSKTFPYTKDLSNLLKPKSTKVQDDEDEDEDEDDQSVFFEQSSIMQLLPKLNTDNKPRYIPSYLPDLPPDYTYQSTPEYNKPLTDLKELRIRLVQESRMTEDSLYKLIENDEIEWRKKFEDELKEMKDESNNMEDVEKSEDERKDMEKEVKTAISDAIKEDISRAEPDKQVPTVPIKEESATATTSTSTSTTTTTPVAPITTPTVPVTTTKPETKEDFKFDIVEYAQKRKRLKLKKKQKLEDHYKARENDIFMKAELYYSPYAVHKPTDEINKYFENIISDGFKQVIQSVRKAELVKQEKIKQLRLEQELREKELQQKNEIKFSFPSLNQSESDLSDDENNEDIVSKEELNFDVPEKPQEYKSGLIVVHNGEDVRESNQQMKIDDDNENHQVSSILPAAAEVHTNDTKITENQDQQSLSKSGSPLDDINLENELNAHFGGDSNSNNIPLTTQELSDISSEEGGSDEDEEMEIIV</sequence>
<evidence type="ECO:0000256" key="5">
    <source>
        <dbReference type="ARBA" id="ARBA00023163"/>
    </source>
</evidence>
<dbReference type="HOGENOM" id="CLU_024798_0_0_1"/>
<feature type="compositionally biased region" description="Low complexity" evidence="7">
    <location>
        <begin position="260"/>
        <end position="289"/>
    </location>
</feature>
<feature type="region of interest" description="Disordered" evidence="7">
    <location>
        <begin position="485"/>
        <end position="553"/>
    </location>
</feature>
<feature type="region of interest" description="Disordered" evidence="7">
    <location>
        <begin position="204"/>
        <end position="226"/>
    </location>
</feature>
<dbReference type="PANTHER" id="PTHR46469">
    <property type="entry name" value="TRANSCRIPTION INITIATION FACTOR TFIID SUBUNIT 8"/>
    <property type="match status" value="1"/>
</dbReference>
<comment type="subcellular location">
    <subcellularLocation>
        <location evidence="1">Nucleus</location>
    </subcellularLocation>
</comment>
<evidence type="ECO:0000256" key="3">
    <source>
        <dbReference type="ARBA" id="ARBA00017307"/>
    </source>
</evidence>
<evidence type="ECO:0000313" key="10">
    <source>
        <dbReference type="Proteomes" id="UP000002037"/>
    </source>
</evidence>
<dbReference type="InterPro" id="IPR009072">
    <property type="entry name" value="Histone-fold"/>
</dbReference>
<feature type="compositionally biased region" description="Basic and acidic residues" evidence="7">
    <location>
        <begin position="238"/>
        <end position="248"/>
    </location>
</feature>
<dbReference type="GO" id="GO:0005669">
    <property type="term" value="C:transcription factor TFIID complex"/>
    <property type="evidence" value="ECO:0007669"/>
    <property type="project" value="InterPro"/>
</dbReference>
<name>C5M571_CANTT</name>
<dbReference type="InterPro" id="IPR019473">
    <property type="entry name" value="TFIID_su8_C"/>
</dbReference>
<dbReference type="CDD" id="cd00076">
    <property type="entry name" value="HFD_SF"/>
    <property type="match status" value="1"/>
</dbReference>
<reference evidence="9 10" key="1">
    <citation type="journal article" date="2009" name="Nature">
        <title>Evolution of pathogenicity and sexual reproduction in eight Candida genomes.</title>
        <authorList>
            <person name="Butler G."/>
            <person name="Rasmussen M.D."/>
            <person name="Lin M.F."/>
            <person name="Santos M.A."/>
            <person name="Sakthikumar S."/>
            <person name="Munro C.A."/>
            <person name="Rheinbay E."/>
            <person name="Grabherr M."/>
            <person name="Forche A."/>
            <person name="Reedy J.L."/>
            <person name="Agrafioti I."/>
            <person name="Arnaud M.B."/>
            <person name="Bates S."/>
            <person name="Brown A.J."/>
            <person name="Brunke S."/>
            <person name="Costanzo M.C."/>
            <person name="Fitzpatrick D.A."/>
            <person name="de Groot P.W."/>
            <person name="Harris D."/>
            <person name="Hoyer L.L."/>
            <person name="Hube B."/>
            <person name="Klis F.M."/>
            <person name="Kodira C."/>
            <person name="Lennard N."/>
            <person name="Logue M.E."/>
            <person name="Martin R."/>
            <person name="Neiman A.M."/>
            <person name="Nikolaou E."/>
            <person name="Quail M.A."/>
            <person name="Quinn J."/>
            <person name="Santos M.C."/>
            <person name="Schmitzberger F.F."/>
            <person name="Sherlock G."/>
            <person name="Shah P."/>
            <person name="Silverstein K.A."/>
            <person name="Skrzypek M.S."/>
            <person name="Soll D."/>
            <person name="Staggs R."/>
            <person name="Stansfield I."/>
            <person name="Stumpf M.P."/>
            <person name="Sudbery P.E."/>
            <person name="Srikantha T."/>
            <person name="Zeng Q."/>
            <person name="Berman J."/>
            <person name="Berriman M."/>
            <person name="Heitman J."/>
            <person name="Gow N.A."/>
            <person name="Lorenz M.C."/>
            <person name="Birren B.W."/>
            <person name="Kellis M."/>
            <person name="Cuomo C.A."/>
        </authorList>
    </citation>
    <scope>NUCLEOTIDE SEQUENCE [LARGE SCALE GENOMIC DNA]</scope>
    <source>
        <strain evidence="10">ATCC MYA-3404 / T1</strain>
    </source>
</reference>
<dbReference type="Gene3D" id="1.10.20.10">
    <property type="entry name" value="Histone, subunit A"/>
    <property type="match status" value="1"/>
</dbReference>
<dbReference type="GO" id="GO:0046982">
    <property type="term" value="F:protein heterodimerization activity"/>
    <property type="evidence" value="ECO:0007669"/>
    <property type="project" value="InterPro"/>
</dbReference>
<keyword evidence="10" id="KW-1185">Reference proteome</keyword>
<organism evidence="9 10">
    <name type="scientific">Candida tropicalis (strain ATCC MYA-3404 / T1)</name>
    <name type="common">Yeast</name>
    <dbReference type="NCBI Taxonomy" id="294747"/>
    <lineage>
        <taxon>Eukaryota</taxon>
        <taxon>Fungi</taxon>
        <taxon>Dikarya</taxon>
        <taxon>Ascomycota</taxon>
        <taxon>Saccharomycotina</taxon>
        <taxon>Pichiomycetes</taxon>
        <taxon>Debaryomycetaceae</taxon>
        <taxon>Candida/Lodderomyces clade</taxon>
        <taxon>Candida</taxon>
    </lineage>
</organism>
<dbReference type="OrthoDB" id="2193813at2759"/>
<dbReference type="Proteomes" id="UP000002037">
    <property type="component" value="Unassembled WGS sequence"/>
</dbReference>
<evidence type="ECO:0000256" key="6">
    <source>
        <dbReference type="ARBA" id="ARBA00023242"/>
    </source>
</evidence>
<evidence type="ECO:0000256" key="4">
    <source>
        <dbReference type="ARBA" id="ARBA00023015"/>
    </source>
</evidence>
<gene>
    <name evidence="9" type="ORF">CTRG_02049</name>
</gene>
<dbReference type="VEuPathDB" id="FungiDB:CTRG_02049"/>
<feature type="region of interest" description="Disordered" evidence="7">
    <location>
        <begin position="238"/>
        <end position="289"/>
    </location>
</feature>
<feature type="domain" description="Transcription factor TFIID subunit 8 C-terminal" evidence="8">
    <location>
        <begin position="138"/>
        <end position="186"/>
    </location>
</feature>
<dbReference type="GO" id="GO:0006367">
    <property type="term" value="P:transcription initiation at RNA polymerase II promoter"/>
    <property type="evidence" value="ECO:0007669"/>
    <property type="project" value="TreeGrafter"/>
</dbReference>
<feature type="compositionally biased region" description="Polar residues" evidence="7">
    <location>
        <begin position="491"/>
        <end position="501"/>
    </location>
</feature>